<dbReference type="GO" id="GO:0005615">
    <property type="term" value="C:extracellular space"/>
    <property type="evidence" value="ECO:0007669"/>
    <property type="project" value="UniProtKB-ARBA"/>
</dbReference>
<dbReference type="FunFam" id="2.10.10.10:FF:000003">
    <property type="entry name" value="binder of sperm protein homolog 1"/>
    <property type="match status" value="1"/>
</dbReference>
<feature type="signal peptide" evidence="8">
    <location>
        <begin position="1"/>
        <end position="24"/>
    </location>
</feature>
<evidence type="ECO:0000313" key="11">
    <source>
        <dbReference type="Proteomes" id="UP000593571"/>
    </source>
</evidence>
<gene>
    <name evidence="10" type="ORF">HJG63_001596</name>
</gene>
<evidence type="ECO:0000259" key="9">
    <source>
        <dbReference type="PROSITE" id="PS51092"/>
    </source>
</evidence>
<comment type="subcellular location">
    <subcellularLocation>
        <location evidence="1">Secreted</location>
    </subcellularLocation>
</comment>
<keyword evidence="6" id="KW-0278">Fertilization</keyword>
<evidence type="ECO:0000256" key="7">
    <source>
        <dbReference type="PROSITE-ProRule" id="PRU00479"/>
    </source>
</evidence>
<feature type="domain" description="Fibronectin type-II" evidence="9">
    <location>
        <begin position="86"/>
        <end position="134"/>
    </location>
</feature>
<dbReference type="GO" id="GO:0007338">
    <property type="term" value="P:single fertilization"/>
    <property type="evidence" value="ECO:0007669"/>
    <property type="project" value="UniProtKB-KW"/>
</dbReference>
<dbReference type="SUPFAM" id="SSF57440">
    <property type="entry name" value="Kringle-like"/>
    <property type="match status" value="2"/>
</dbReference>
<dbReference type="PANTHER" id="PTHR22918">
    <property type="entry name" value="SEMINAL PLASMA PROTEIN"/>
    <property type="match status" value="1"/>
</dbReference>
<dbReference type="InterPro" id="IPR051666">
    <property type="entry name" value="SP_Capacitation_Regulator"/>
</dbReference>
<comment type="caution">
    <text evidence="7">Lacks conserved residue(s) required for the propagation of feature annotation.</text>
</comment>
<keyword evidence="8" id="KW-0732">Signal</keyword>
<dbReference type="GO" id="GO:0009986">
    <property type="term" value="C:cell surface"/>
    <property type="evidence" value="ECO:0007669"/>
    <property type="project" value="TreeGrafter"/>
</dbReference>
<evidence type="ECO:0000256" key="5">
    <source>
        <dbReference type="ARBA" id="ARBA00023157"/>
    </source>
</evidence>
<dbReference type="GO" id="GO:0048240">
    <property type="term" value="P:sperm capacitation"/>
    <property type="evidence" value="ECO:0007669"/>
    <property type="project" value="TreeGrafter"/>
</dbReference>
<dbReference type="Gene3D" id="2.10.10.10">
    <property type="entry name" value="Fibronectin, type II, collagen-binding"/>
    <property type="match status" value="2"/>
</dbReference>
<evidence type="ECO:0000313" key="10">
    <source>
        <dbReference type="EMBL" id="KAF6409115.1"/>
    </source>
</evidence>
<dbReference type="Proteomes" id="UP000593571">
    <property type="component" value="Unassembled WGS sequence"/>
</dbReference>
<name>A0A7J8CE30_ROUAE</name>
<dbReference type="PANTHER" id="PTHR22918:SF4">
    <property type="entry name" value="BINDER OF SPERM PROTEIN HOMOLOG 1"/>
    <property type="match status" value="1"/>
</dbReference>
<keyword evidence="5 7" id="KW-1015">Disulfide bond</keyword>
<evidence type="ECO:0000256" key="8">
    <source>
        <dbReference type="SAM" id="SignalP"/>
    </source>
</evidence>
<dbReference type="PROSITE" id="PS51092">
    <property type="entry name" value="FN2_2"/>
    <property type="match status" value="2"/>
</dbReference>
<evidence type="ECO:0000256" key="3">
    <source>
        <dbReference type="ARBA" id="ARBA00022525"/>
    </source>
</evidence>
<dbReference type="EMBL" id="JACASE010000014">
    <property type="protein sequence ID" value="KAF6409115.1"/>
    <property type="molecule type" value="Genomic_DNA"/>
</dbReference>
<evidence type="ECO:0000256" key="1">
    <source>
        <dbReference type="ARBA" id="ARBA00004613"/>
    </source>
</evidence>
<feature type="disulfide bond" evidence="7">
    <location>
        <begin position="91"/>
        <end position="117"/>
    </location>
</feature>
<sequence>MARHVGLLRVWVCWLLALVGQLYKDPSATSATVAMTSFPETKVGKCVFPFYYKNGIYYDCVKFQAKSKWCSLNKTFIGNWKYCLKDDFAKCAFPFWFGRMIYWECTEDGNLFGRKWCSLTKNFNRDQIWKYCDSY</sequence>
<keyword evidence="3" id="KW-0964">Secreted</keyword>
<reference evidence="10 11" key="1">
    <citation type="journal article" date="2020" name="Nature">
        <title>Six reference-quality genomes reveal evolution of bat adaptations.</title>
        <authorList>
            <person name="Jebb D."/>
            <person name="Huang Z."/>
            <person name="Pippel M."/>
            <person name="Hughes G.M."/>
            <person name="Lavrichenko K."/>
            <person name="Devanna P."/>
            <person name="Winkler S."/>
            <person name="Jermiin L.S."/>
            <person name="Skirmuntt E.C."/>
            <person name="Katzourakis A."/>
            <person name="Burkitt-Gray L."/>
            <person name="Ray D.A."/>
            <person name="Sullivan K.A.M."/>
            <person name="Roscito J.G."/>
            <person name="Kirilenko B.M."/>
            <person name="Davalos L.M."/>
            <person name="Corthals A.P."/>
            <person name="Power M.L."/>
            <person name="Jones G."/>
            <person name="Ransome R.D."/>
            <person name="Dechmann D.K.N."/>
            <person name="Locatelli A.G."/>
            <person name="Puechmaille S.J."/>
            <person name="Fedrigo O."/>
            <person name="Jarvis E.D."/>
            <person name="Hiller M."/>
            <person name="Vernes S.C."/>
            <person name="Myers E.W."/>
            <person name="Teeling E.C."/>
        </authorList>
    </citation>
    <scope>NUCLEOTIDE SEQUENCE [LARGE SCALE GENOMIC DNA]</scope>
    <source>
        <strain evidence="10">MRouAeg1</strain>
        <tissue evidence="10">Muscle</tissue>
    </source>
</reference>
<keyword evidence="11" id="KW-1185">Reference proteome</keyword>
<evidence type="ECO:0000256" key="4">
    <source>
        <dbReference type="ARBA" id="ARBA00022737"/>
    </source>
</evidence>
<dbReference type="GO" id="GO:1902492">
    <property type="term" value="P:positive regulation of sperm capacitation"/>
    <property type="evidence" value="ECO:0007669"/>
    <property type="project" value="UniProtKB-ARBA"/>
</dbReference>
<dbReference type="FunFam" id="2.10.10.10:FF:000005">
    <property type="entry name" value="Epididymal sperm binding protein 1"/>
    <property type="match status" value="1"/>
</dbReference>
<evidence type="ECO:0000256" key="2">
    <source>
        <dbReference type="ARBA" id="ARBA00010011"/>
    </source>
</evidence>
<keyword evidence="4" id="KW-0677">Repeat</keyword>
<feature type="domain" description="Fibronectin type-II" evidence="9">
    <location>
        <begin position="41"/>
        <end position="85"/>
    </location>
</feature>
<comment type="caution">
    <text evidence="10">The sequence shown here is derived from an EMBL/GenBank/DDBJ whole genome shotgun (WGS) entry which is preliminary data.</text>
</comment>
<organism evidence="10 11">
    <name type="scientific">Rousettus aegyptiacus</name>
    <name type="common">Egyptian fruit bat</name>
    <name type="synonym">Pteropus aegyptiacus</name>
    <dbReference type="NCBI Taxonomy" id="9407"/>
    <lineage>
        <taxon>Eukaryota</taxon>
        <taxon>Metazoa</taxon>
        <taxon>Chordata</taxon>
        <taxon>Craniata</taxon>
        <taxon>Vertebrata</taxon>
        <taxon>Euteleostomi</taxon>
        <taxon>Mammalia</taxon>
        <taxon>Eutheria</taxon>
        <taxon>Laurasiatheria</taxon>
        <taxon>Chiroptera</taxon>
        <taxon>Yinpterochiroptera</taxon>
        <taxon>Pteropodoidea</taxon>
        <taxon>Pteropodidae</taxon>
        <taxon>Rousettinae</taxon>
        <taxon>Rousettus</taxon>
    </lineage>
</organism>
<dbReference type="GO" id="GO:0008201">
    <property type="term" value="F:heparin binding"/>
    <property type="evidence" value="ECO:0007669"/>
    <property type="project" value="TreeGrafter"/>
</dbReference>
<dbReference type="CDD" id="cd00062">
    <property type="entry name" value="FN2"/>
    <property type="match status" value="1"/>
</dbReference>
<dbReference type="InterPro" id="IPR013806">
    <property type="entry name" value="Kringle-like"/>
</dbReference>
<comment type="similarity">
    <text evidence="2">Belongs to the seminal plasma protein family.</text>
</comment>
<protein>
    <submittedName>
        <fullName evidence="10">Binder of sperm protein-like protein 1</fullName>
    </submittedName>
</protein>
<dbReference type="SMART" id="SM00059">
    <property type="entry name" value="FN2"/>
    <property type="match status" value="2"/>
</dbReference>
<dbReference type="InterPro" id="IPR000562">
    <property type="entry name" value="FN_type2_dom"/>
</dbReference>
<dbReference type="AlphaFoldDB" id="A0A7J8CE30"/>
<feature type="disulfide bond" evidence="7">
    <location>
        <begin position="105"/>
        <end position="132"/>
    </location>
</feature>
<accession>A0A7J8CE30</accession>
<feature type="chain" id="PRO_5029814640" evidence="8">
    <location>
        <begin position="25"/>
        <end position="135"/>
    </location>
</feature>
<dbReference type="InterPro" id="IPR036943">
    <property type="entry name" value="FN_type2_sf"/>
</dbReference>
<dbReference type="GO" id="GO:0033700">
    <property type="term" value="P:phospholipid efflux"/>
    <property type="evidence" value="ECO:0007669"/>
    <property type="project" value="UniProtKB-ARBA"/>
</dbReference>
<proteinExistence type="inferred from homology"/>
<dbReference type="Pfam" id="PF00040">
    <property type="entry name" value="fn2"/>
    <property type="match status" value="2"/>
</dbReference>
<evidence type="ECO:0000256" key="6">
    <source>
        <dbReference type="ARBA" id="ARBA00023279"/>
    </source>
</evidence>
<dbReference type="PROSITE" id="PS00023">
    <property type="entry name" value="FN2_1"/>
    <property type="match status" value="1"/>
</dbReference>